<protein>
    <recommendedName>
        <fullName evidence="4">Zn(2)-C6 fungal-type domain-containing protein</fullName>
    </recommendedName>
</protein>
<dbReference type="EMBL" id="MU793268">
    <property type="protein sequence ID" value="KAJ3788883.1"/>
    <property type="molecule type" value="Genomic_DNA"/>
</dbReference>
<comment type="caution">
    <text evidence="2">The sequence shown here is derived from an EMBL/GenBank/DDBJ whole genome shotgun (WGS) entry which is preliminary data.</text>
</comment>
<reference evidence="2" key="1">
    <citation type="submission" date="2022-08" db="EMBL/GenBank/DDBJ databases">
        <authorList>
            <consortium name="DOE Joint Genome Institute"/>
            <person name="Min B."/>
            <person name="Riley R."/>
            <person name="Sierra-Patev S."/>
            <person name="Naranjo-Ortiz M."/>
            <person name="Looney B."/>
            <person name="Konkel Z."/>
            <person name="Slot J.C."/>
            <person name="Sakamoto Y."/>
            <person name="Steenwyk J.L."/>
            <person name="Rokas A."/>
            <person name="Carro J."/>
            <person name="Camarero S."/>
            <person name="Ferreira P."/>
            <person name="Molpeceres G."/>
            <person name="Ruiz-Duenas F.J."/>
            <person name="Serrano A."/>
            <person name="Henrissat B."/>
            <person name="Drula E."/>
            <person name="Hughes K.W."/>
            <person name="Mata J.L."/>
            <person name="Ishikawa N.K."/>
            <person name="Vargas-Isla R."/>
            <person name="Ushijima S."/>
            <person name="Smith C.A."/>
            <person name="Ahrendt S."/>
            <person name="Andreopoulos W."/>
            <person name="He G."/>
            <person name="Labutti K."/>
            <person name="Lipzen A."/>
            <person name="Ng V."/>
            <person name="Sandor L."/>
            <person name="Barry K."/>
            <person name="Martinez A.T."/>
            <person name="Xiao Y."/>
            <person name="Gibbons J.G."/>
            <person name="Terashima K."/>
            <person name="Hibbett D.S."/>
            <person name="Grigoriev I.V."/>
        </authorList>
    </citation>
    <scope>NUCLEOTIDE SEQUENCE</scope>
    <source>
        <strain evidence="2">TFB10291</strain>
    </source>
</reference>
<sequence length="464" mass="51276">MQPMLPLTKPMIKMITDAGSAIVAVVDSLPLSNDTAIQSWARNFAVALSRYREVVRILTEKRNKESYIEPVQVKDALITADDFLLKNTHWTWDEKWLDPRWRRAALERKEIWEAEEARRRRLEEEEENNALVAQAQAFLSTEIVAFDYPTEEEWAALRNEHPLQADLPSFDFDPSVDTLHESDSSIGSSPLSFSEMGDTGSPSPSAHTLAKSPKAAVGNIDAIWDDEVQEVPQIRSSSSRTSPASQLCGKPREPTRQIGTASSGPGPTEYHVGSAKAVDGAGTFSKSNFNSSTSAGVVTRSPVRRASLPTIKGFRLNKTSPNSETNGWSTNSKAKPSASHTPEQPQSSQVTASSSKCSQFDYVHMQLLAPPSTTRRTKRTHGDADEDRGTDEDRETRYVRCEGGDLIGMGQKNSPPCSSCSKAKSKCFRLNDKACCARCYQEHQECPFEKRQMKKQKTSSSIAG</sequence>
<evidence type="ECO:0008006" key="4">
    <source>
        <dbReference type="Google" id="ProtNLM"/>
    </source>
</evidence>
<dbReference type="AlphaFoldDB" id="A0AA38NNJ7"/>
<accession>A0AA38NNJ7</accession>
<feature type="region of interest" description="Disordered" evidence="1">
    <location>
        <begin position="168"/>
        <end position="212"/>
    </location>
</feature>
<gene>
    <name evidence="2" type="ORF">GGU10DRAFT_344863</name>
</gene>
<dbReference type="Proteomes" id="UP001163798">
    <property type="component" value="Unassembled WGS sequence"/>
</dbReference>
<feature type="compositionally biased region" description="Polar residues" evidence="1">
    <location>
        <begin position="317"/>
        <end position="355"/>
    </location>
</feature>
<organism evidence="2 3">
    <name type="scientific">Lentinula aff. detonsa</name>
    <dbReference type="NCBI Taxonomy" id="2804958"/>
    <lineage>
        <taxon>Eukaryota</taxon>
        <taxon>Fungi</taxon>
        <taxon>Dikarya</taxon>
        <taxon>Basidiomycota</taxon>
        <taxon>Agaricomycotina</taxon>
        <taxon>Agaricomycetes</taxon>
        <taxon>Agaricomycetidae</taxon>
        <taxon>Agaricales</taxon>
        <taxon>Marasmiineae</taxon>
        <taxon>Omphalotaceae</taxon>
        <taxon>Lentinula</taxon>
    </lineage>
</organism>
<feature type="region of interest" description="Disordered" evidence="1">
    <location>
        <begin position="368"/>
        <end position="394"/>
    </location>
</feature>
<proteinExistence type="predicted"/>
<evidence type="ECO:0000256" key="1">
    <source>
        <dbReference type="SAM" id="MobiDB-lite"/>
    </source>
</evidence>
<feature type="compositionally biased region" description="Acidic residues" evidence="1">
    <location>
        <begin position="384"/>
        <end position="393"/>
    </location>
</feature>
<feature type="compositionally biased region" description="Low complexity" evidence="1">
    <location>
        <begin position="236"/>
        <end position="245"/>
    </location>
</feature>
<evidence type="ECO:0000313" key="3">
    <source>
        <dbReference type="Proteomes" id="UP001163798"/>
    </source>
</evidence>
<keyword evidence="3" id="KW-1185">Reference proteome</keyword>
<name>A0AA38NNJ7_9AGAR</name>
<feature type="region of interest" description="Disordered" evidence="1">
    <location>
        <begin position="231"/>
        <end position="273"/>
    </location>
</feature>
<feature type="region of interest" description="Disordered" evidence="1">
    <location>
        <begin position="309"/>
        <end position="355"/>
    </location>
</feature>
<evidence type="ECO:0000313" key="2">
    <source>
        <dbReference type="EMBL" id="KAJ3788883.1"/>
    </source>
</evidence>